<dbReference type="Pfam" id="PF09990">
    <property type="entry name" value="DUF2231"/>
    <property type="match status" value="1"/>
</dbReference>
<sequence length="469" mass="50819">MMILLQGGWGLFIGRFHPLLVHLPIGILIIAFVLEWLSRFRQLAVLGAAVLPTLLFGAISAVAACVAGYLLSLSGGYDEAALNLHMWMGIAVAVLSILLCVFRKYNLFRKSWLPVSALMILALSVAGHYGGNLTHGEDYLTAAWPFGKNQAPAAAAYKNIDDAKVYEHLVQPILEQKCYSCHNEQKLKGGLRLDGMAHIREGGENGPVLKDSIPEMSELYKRLILPESDDHRMPPKGKPQLTPLDLEILYWWIQQGAPDSATVRELTKSPRIQLAFEGMKPSGDGTHPYMPLTETADPSTEAVNALVRTGMKVMPVAANSGFVMVSAVNASGFGNADAPLLQPLGKHIVWLNLAGSAMSDSGLQVVATLPALTRLQLEYTGVTDQGLQYLSNAKQLKYLNLTGTKITDKGLGYLRNQAALQEVFLYGTGVTAAGVEQLRKALPDANIDTGGYRMPVLATDTAVFRKNPS</sequence>
<evidence type="ECO:0000259" key="3">
    <source>
        <dbReference type="Pfam" id="PF09990"/>
    </source>
</evidence>
<dbReference type="Gene3D" id="3.80.10.10">
    <property type="entry name" value="Ribonuclease Inhibitor"/>
    <property type="match status" value="1"/>
</dbReference>
<keyword evidence="5" id="KW-1185">Reference proteome</keyword>
<protein>
    <submittedName>
        <fullName evidence="4">C-type cytochrome domain-containing protein</fullName>
    </submittedName>
</protein>
<feature type="domain" description="DUF2231" evidence="3">
    <location>
        <begin position="16"/>
        <end position="134"/>
    </location>
</feature>
<feature type="transmembrane region" description="Helical" evidence="1">
    <location>
        <begin position="84"/>
        <end position="102"/>
    </location>
</feature>
<evidence type="ECO:0000313" key="4">
    <source>
        <dbReference type="EMBL" id="WZN43571.1"/>
    </source>
</evidence>
<dbReference type="PANTHER" id="PTHR35889">
    <property type="entry name" value="CYCLOINULO-OLIGOSACCHARIDE FRUCTANOTRANSFERASE-RELATED"/>
    <property type="match status" value="1"/>
</dbReference>
<dbReference type="InterPro" id="IPR019251">
    <property type="entry name" value="DUF2231_TM"/>
</dbReference>
<evidence type="ECO:0000313" key="5">
    <source>
        <dbReference type="Proteomes" id="UP001485459"/>
    </source>
</evidence>
<dbReference type="PANTHER" id="PTHR35889:SF3">
    <property type="entry name" value="F-BOX DOMAIN-CONTAINING PROTEIN"/>
    <property type="match status" value="1"/>
</dbReference>
<feature type="domain" description="Cytochrome C Planctomycete-type" evidence="2">
    <location>
        <begin position="178"/>
        <end position="237"/>
    </location>
</feature>
<dbReference type="SUPFAM" id="SSF52047">
    <property type="entry name" value="RNI-like"/>
    <property type="match status" value="1"/>
</dbReference>
<dbReference type="InterPro" id="IPR032675">
    <property type="entry name" value="LRR_dom_sf"/>
</dbReference>
<dbReference type="Pfam" id="PF07635">
    <property type="entry name" value="PSCyt1"/>
    <property type="match status" value="1"/>
</dbReference>
<dbReference type="Pfam" id="PF13516">
    <property type="entry name" value="LRR_6"/>
    <property type="match status" value="1"/>
</dbReference>
<organism evidence="4 5">
    <name type="scientific">Chitinophaga pollutisoli</name>
    <dbReference type="NCBI Taxonomy" id="3133966"/>
    <lineage>
        <taxon>Bacteria</taxon>
        <taxon>Pseudomonadati</taxon>
        <taxon>Bacteroidota</taxon>
        <taxon>Chitinophagia</taxon>
        <taxon>Chitinophagales</taxon>
        <taxon>Chitinophagaceae</taxon>
        <taxon>Chitinophaga</taxon>
    </lineage>
</organism>
<name>A0ABZ2YY30_9BACT</name>
<dbReference type="Proteomes" id="UP001485459">
    <property type="component" value="Chromosome"/>
</dbReference>
<reference evidence="5" key="1">
    <citation type="submission" date="2024-03" db="EMBL/GenBank/DDBJ databases">
        <title>Chitinophaga horti sp. nov., isolated from garden soil.</title>
        <authorList>
            <person name="Lee D.S."/>
            <person name="Han D.M."/>
            <person name="Baek J.H."/>
            <person name="Choi D.G."/>
            <person name="Jeon J.H."/>
            <person name="Jeon C.O."/>
        </authorList>
    </citation>
    <scope>NUCLEOTIDE SEQUENCE [LARGE SCALE GENOMIC DNA]</scope>
    <source>
        <strain evidence="5">GPA1</strain>
    </source>
</reference>
<dbReference type="InterPro" id="IPR011429">
    <property type="entry name" value="Cyt_c_Planctomycete-type"/>
</dbReference>
<keyword evidence="1" id="KW-1133">Transmembrane helix</keyword>
<keyword evidence="1" id="KW-0812">Transmembrane</keyword>
<accession>A0ABZ2YY30</accession>
<evidence type="ECO:0000256" key="1">
    <source>
        <dbReference type="SAM" id="Phobius"/>
    </source>
</evidence>
<dbReference type="InterPro" id="IPR001611">
    <property type="entry name" value="Leu-rich_rpt"/>
</dbReference>
<feature type="transmembrane region" description="Helical" evidence="1">
    <location>
        <begin position="111"/>
        <end position="131"/>
    </location>
</feature>
<feature type="transmembrane region" description="Helical" evidence="1">
    <location>
        <begin position="20"/>
        <end position="37"/>
    </location>
</feature>
<gene>
    <name evidence="4" type="ORF">WJU16_11085</name>
</gene>
<feature type="transmembrane region" description="Helical" evidence="1">
    <location>
        <begin position="44"/>
        <end position="72"/>
    </location>
</feature>
<proteinExistence type="predicted"/>
<dbReference type="RefSeq" id="WP_341838376.1">
    <property type="nucleotide sequence ID" value="NZ_CP149822.1"/>
</dbReference>
<dbReference type="EMBL" id="CP149822">
    <property type="protein sequence ID" value="WZN43571.1"/>
    <property type="molecule type" value="Genomic_DNA"/>
</dbReference>
<keyword evidence="1" id="KW-0472">Membrane</keyword>
<evidence type="ECO:0000259" key="2">
    <source>
        <dbReference type="Pfam" id="PF07635"/>
    </source>
</evidence>